<dbReference type="PANTHER" id="PTHR30221">
    <property type="entry name" value="SMALL-CONDUCTANCE MECHANOSENSITIVE CHANNEL"/>
    <property type="match status" value="1"/>
</dbReference>
<comment type="caution">
    <text evidence="3">The sequence shown here is derived from an EMBL/GenBank/DDBJ whole genome shotgun (WGS) entry which is preliminary data.</text>
</comment>
<keyword evidence="4" id="KW-1185">Reference proteome</keyword>
<dbReference type="Proteomes" id="UP001596422">
    <property type="component" value="Unassembled WGS sequence"/>
</dbReference>
<dbReference type="Gene3D" id="1.10.287.1260">
    <property type="match status" value="1"/>
</dbReference>
<evidence type="ECO:0000313" key="3">
    <source>
        <dbReference type="EMBL" id="MFC6673608.1"/>
    </source>
</evidence>
<gene>
    <name evidence="3" type="ORF">ACFQDL_28580</name>
</gene>
<feature type="transmembrane region" description="Helical" evidence="1">
    <location>
        <begin position="61"/>
        <end position="83"/>
    </location>
</feature>
<keyword evidence="1" id="KW-0813">Transport</keyword>
<accession>A0ABW2A847</accession>
<comment type="subcellular location">
    <subcellularLocation>
        <location evidence="1">Cell inner membrane</location>
        <topology evidence="1">Multi-pass membrane protein</topology>
    </subcellularLocation>
</comment>
<comment type="function">
    <text evidence="1">Mechanosensitive channel that participates in the regulation of osmotic pressure changes within the cell, opening in response to stretch forces in the membrane lipid bilayer, without the need for other proteins. Contributes to normal resistance to hypoosmotic shock. Forms an ion channel of 1.0 nanosiemens conductance with a slight preference for anions.</text>
</comment>
<dbReference type="PANTHER" id="PTHR30221:SF1">
    <property type="entry name" value="SMALL-CONDUCTANCE MECHANOSENSITIVE CHANNEL"/>
    <property type="match status" value="1"/>
</dbReference>
<name>A0ABW2A847_9GAMM</name>
<evidence type="ECO:0000256" key="1">
    <source>
        <dbReference type="RuleBase" id="RU369025"/>
    </source>
</evidence>
<comment type="subunit">
    <text evidence="1">Homoheptamer.</text>
</comment>
<sequence>MFDEELQAAGKIYSLVIDFFVNYSFQVIGAIIILIAGLLVARWAGNLTLRLCERHGVDITLRLFIASTVRLLVIAMFIVISLGKFGISVAPFVAAIGAVSLSIGLALQGCSRTTAPASPSS</sequence>
<keyword evidence="1" id="KW-0406">Ion transport</keyword>
<dbReference type="Pfam" id="PF21088">
    <property type="entry name" value="MS_channel_1st"/>
    <property type="match status" value="1"/>
</dbReference>
<dbReference type="RefSeq" id="WP_379912122.1">
    <property type="nucleotide sequence ID" value="NZ_JBHSWE010000001.1"/>
</dbReference>
<dbReference type="InterPro" id="IPR008910">
    <property type="entry name" value="MSC_TM_helix"/>
</dbReference>
<proteinExistence type="inferred from homology"/>
<dbReference type="Pfam" id="PF05552">
    <property type="entry name" value="MS_channel_1st_1"/>
    <property type="match status" value="1"/>
</dbReference>
<protein>
    <recommendedName>
        <fullName evidence="1">Small-conductance mechanosensitive channel</fullName>
    </recommendedName>
</protein>
<dbReference type="InterPro" id="IPR011014">
    <property type="entry name" value="MscS_channel_TM-2"/>
</dbReference>
<feature type="transmembrane region" description="Helical" evidence="1">
    <location>
        <begin position="89"/>
        <end position="107"/>
    </location>
</feature>
<dbReference type="InterPro" id="IPR049142">
    <property type="entry name" value="MS_channel_1st"/>
</dbReference>
<feature type="domain" description="Mechanosensitive ion channel transmembrane helices 2/3" evidence="2">
    <location>
        <begin position="69"/>
        <end position="108"/>
    </location>
</feature>
<keyword evidence="1" id="KW-0407">Ion channel</keyword>
<dbReference type="SUPFAM" id="SSF82861">
    <property type="entry name" value="Mechanosensitive channel protein MscS (YggB), transmembrane region"/>
    <property type="match status" value="1"/>
</dbReference>
<feature type="transmembrane region" description="Helical" evidence="1">
    <location>
        <begin position="20"/>
        <end position="41"/>
    </location>
</feature>
<comment type="caution">
    <text evidence="1">Lacks conserved residue(s) required for the propagation of feature annotation.</text>
</comment>
<organism evidence="3 4">
    <name type="scientific">Marinobacterium aestuariivivens</name>
    <dbReference type="NCBI Taxonomy" id="1698799"/>
    <lineage>
        <taxon>Bacteria</taxon>
        <taxon>Pseudomonadati</taxon>
        <taxon>Pseudomonadota</taxon>
        <taxon>Gammaproteobacteria</taxon>
        <taxon>Oceanospirillales</taxon>
        <taxon>Oceanospirillaceae</taxon>
        <taxon>Marinobacterium</taxon>
    </lineage>
</organism>
<keyword evidence="1" id="KW-0472">Membrane</keyword>
<keyword evidence="1" id="KW-0997">Cell inner membrane</keyword>
<dbReference type="EMBL" id="JBHSWE010000001">
    <property type="protein sequence ID" value="MFC6673608.1"/>
    <property type="molecule type" value="Genomic_DNA"/>
</dbReference>
<keyword evidence="1" id="KW-0812">Transmembrane</keyword>
<dbReference type="InterPro" id="IPR045275">
    <property type="entry name" value="MscS_archaea/bacteria_type"/>
</dbReference>
<keyword evidence="1" id="KW-1003">Cell membrane</keyword>
<reference evidence="4" key="1">
    <citation type="journal article" date="2019" name="Int. J. Syst. Evol. Microbiol.">
        <title>The Global Catalogue of Microorganisms (GCM) 10K type strain sequencing project: providing services to taxonomists for standard genome sequencing and annotation.</title>
        <authorList>
            <consortium name="The Broad Institute Genomics Platform"/>
            <consortium name="The Broad Institute Genome Sequencing Center for Infectious Disease"/>
            <person name="Wu L."/>
            <person name="Ma J."/>
        </authorList>
    </citation>
    <scope>NUCLEOTIDE SEQUENCE [LARGE SCALE GENOMIC DNA]</scope>
    <source>
        <strain evidence="4">NBRC 111756</strain>
    </source>
</reference>
<comment type="similarity">
    <text evidence="1">Belongs to the MscS (TC 1.A.23) family.</text>
</comment>
<evidence type="ECO:0000313" key="4">
    <source>
        <dbReference type="Proteomes" id="UP001596422"/>
    </source>
</evidence>
<evidence type="ECO:0000259" key="2">
    <source>
        <dbReference type="Pfam" id="PF21088"/>
    </source>
</evidence>
<keyword evidence="1" id="KW-1133">Transmembrane helix</keyword>